<name>E1WR04_BACF6</name>
<dbReference type="KEGG" id="bfg:BF638R_1222"/>
<reference evidence="1 2" key="1">
    <citation type="journal article" date="2010" name="Microbiology">
        <title>Twenty-eight divergent polysaccharide loci specifying within- and amongst-strain capsule diversity in three strains of Bacteroides fragilis.</title>
        <authorList>
            <person name="Patrick S."/>
            <person name="Blakely G.W."/>
            <person name="Houston S."/>
            <person name="Moore J."/>
            <person name="Abratt V.R."/>
            <person name="Bertalan M."/>
            <person name="Cerdeno-Tarraga A.M."/>
            <person name="Quail M.A."/>
            <person name="Corton N."/>
            <person name="Corton C."/>
            <person name="Bignell A."/>
            <person name="Barron A."/>
            <person name="Clark L."/>
            <person name="Bentley S.D."/>
            <person name="Parkhill J."/>
        </authorList>
    </citation>
    <scope>NUCLEOTIDE SEQUENCE [LARGE SCALE GENOMIC DNA]</scope>
    <source>
        <strain evidence="1 2">638R</strain>
    </source>
</reference>
<dbReference type="PATRIC" id="fig|862962.3.peg.1240"/>
<dbReference type="EMBL" id="FQ312004">
    <property type="protein sequence ID" value="CBW21772.1"/>
    <property type="molecule type" value="Genomic_DNA"/>
</dbReference>
<proteinExistence type="predicted"/>
<sequence length="225" mass="26414">MNNTLVKIIQSREDISDYLFHFTKGSNALKILETIISDRKIKDMKNNGYICFTEAPVTMLADMFKIFMNYDNPMFAPYGIGLKKSFLYKLGARPVIYSDSSDFEKLKDIGLDWRFVKYFPNIYDFSWLREWRITKEIELTPENSVVITLNKSEREILIDFDDIDFDGCIEDGNFHGYALGNFLQTFKHISIEEIDEYNNMSKSQLEQIISSQNLDEIETRNLGYF</sequence>
<dbReference type="HOGENOM" id="CLU_1227902_0_0_10"/>
<accession>E1WR04</accession>
<evidence type="ECO:0000313" key="1">
    <source>
        <dbReference type="EMBL" id="CBW21772.1"/>
    </source>
</evidence>
<protein>
    <submittedName>
        <fullName evidence="1">Uncharacterized protein</fullName>
    </submittedName>
</protein>
<dbReference type="AlphaFoldDB" id="E1WR04"/>
<organism evidence="1 2">
    <name type="scientific">Bacteroides fragilis (strain 638R)</name>
    <dbReference type="NCBI Taxonomy" id="862962"/>
    <lineage>
        <taxon>Bacteria</taxon>
        <taxon>Pseudomonadati</taxon>
        <taxon>Bacteroidota</taxon>
        <taxon>Bacteroidia</taxon>
        <taxon>Bacteroidales</taxon>
        <taxon>Bacteroidaceae</taxon>
        <taxon>Bacteroides</taxon>
    </lineage>
</organism>
<gene>
    <name evidence="1" type="ordered locus">BF638R_1222</name>
</gene>
<dbReference type="RefSeq" id="WP_014298411.1">
    <property type="nucleotide sequence ID" value="NC_016776.1"/>
</dbReference>
<evidence type="ECO:0000313" key="2">
    <source>
        <dbReference type="Proteomes" id="UP000008560"/>
    </source>
</evidence>
<dbReference type="Proteomes" id="UP000008560">
    <property type="component" value="Chromosome"/>
</dbReference>